<accession>A0A0E9QVG7</accession>
<reference evidence="1" key="1">
    <citation type="submission" date="2014-11" db="EMBL/GenBank/DDBJ databases">
        <authorList>
            <person name="Amaro Gonzalez C."/>
        </authorList>
    </citation>
    <scope>NUCLEOTIDE SEQUENCE</scope>
</reference>
<sequence>MYHNAAIIQDGECTLSTKTDSVTYPGQAEHSFHLFMFIKGDLLSYAAFLQRRDVLG</sequence>
<reference evidence="1" key="2">
    <citation type="journal article" date="2015" name="Fish Shellfish Immunol.">
        <title>Early steps in the European eel (Anguilla anguilla)-Vibrio vulnificus interaction in the gills: Role of the RtxA13 toxin.</title>
        <authorList>
            <person name="Callol A."/>
            <person name="Pajuelo D."/>
            <person name="Ebbesson L."/>
            <person name="Teles M."/>
            <person name="MacKenzie S."/>
            <person name="Amaro C."/>
        </authorList>
    </citation>
    <scope>NUCLEOTIDE SEQUENCE</scope>
</reference>
<organism evidence="1">
    <name type="scientific">Anguilla anguilla</name>
    <name type="common">European freshwater eel</name>
    <name type="synonym">Muraena anguilla</name>
    <dbReference type="NCBI Taxonomy" id="7936"/>
    <lineage>
        <taxon>Eukaryota</taxon>
        <taxon>Metazoa</taxon>
        <taxon>Chordata</taxon>
        <taxon>Craniata</taxon>
        <taxon>Vertebrata</taxon>
        <taxon>Euteleostomi</taxon>
        <taxon>Actinopterygii</taxon>
        <taxon>Neopterygii</taxon>
        <taxon>Teleostei</taxon>
        <taxon>Anguilliformes</taxon>
        <taxon>Anguillidae</taxon>
        <taxon>Anguilla</taxon>
    </lineage>
</organism>
<proteinExistence type="predicted"/>
<dbReference type="EMBL" id="GBXM01087621">
    <property type="protein sequence ID" value="JAH20956.1"/>
    <property type="molecule type" value="Transcribed_RNA"/>
</dbReference>
<name>A0A0E9QVG7_ANGAN</name>
<dbReference type="AlphaFoldDB" id="A0A0E9QVG7"/>
<protein>
    <submittedName>
        <fullName evidence="1">Uncharacterized protein</fullName>
    </submittedName>
</protein>
<evidence type="ECO:0000313" key="1">
    <source>
        <dbReference type="EMBL" id="JAH20956.1"/>
    </source>
</evidence>